<organism evidence="4">
    <name type="scientific">Diabrotica virgifera virgifera</name>
    <name type="common">western corn rootworm</name>
    <dbReference type="NCBI Taxonomy" id="50390"/>
    <lineage>
        <taxon>Eukaryota</taxon>
        <taxon>Metazoa</taxon>
        <taxon>Ecdysozoa</taxon>
        <taxon>Arthropoda</taxon>
        <taxon>Hexapoda</taxon>
        <taxon>Insecta</taxon>
        <taxon>Pterygota</taxon>
        <taxon>Neoptera</taxon>
        <taxon>Endopterygota</taxon>
        <taxon>Coleoptera</taxon>
        <taxon>Polyphaga</taxon>
        <taxon>Cucujiformia</taxon>
        <taxon>Chrysomeloidea</taxon>
        <taxon>Chrysomelidae</taxon>
        <taxon>Galerucinae</taxon>
        <taxon>Diabroticina</taxon>
        <taxon>Diabroticites</taxon>
        <taxon>Diabrotica</taxon>
    </lineage>
</organism>
<gene>
    <name evidence="4" type="primary">LOC114334872</name>
</gene>
<accession>A0A6P7G8B6</accession>
<dbReference type="GeneID" id="114334872"/>
<dbReference type="CDD" id="cd00170">
    <property type="entry name" value="SEC14"/>
    <property type="match status" value="1"/>
</dbReference>
<dbReference type="Gene3D" id="3.40.525.10">
    <property type="entry name" value="CRAL-TRIO lipid binding domain"/>
    <property type="match status" value="1"/>
</dbReference>
<evidence type="ECO:0000259" key="1">
    <source>
        <dbReference type="PROSITE" id="PS50191"/>
    </source>
</evidence>
<dbReference type="PANTHER" id="PTHR10174">
    <property type="entry name" value="ALPHA-TOCOPHEROL TRANSFER PROTEIN-RELATED"/>
    <property type="match status" value="1"/>
</dbReference>
<dbReference type="OrthoDB" id="6575879at2759"/>
<proteinExistence type="predicted"/>
<sequence length="283" mass="33044">MKSKIIDAENLDSPPLLVINREGVRKYWGKSESDVCEIVKDLQEWIKEQNFPEMPTNHMIEFFLTNCKYKIDATKDVLNTYYTIRKQVPEIYEDSNPRLAEMGNSWNMGCYCPLPQLTDDLCRISIVKLTSNTSNFVASSYFANIMNIYELRIYEDLCLSEIIICDYSALSWGHVFKMDIFTVRKMAHIMNSLKNRVKQLHIVDSPSCINIIISLAKKLLNKKIADRIVVHKSYDSLYEHVPKDLLPSDYGGKGRPLEETIDMWKEKVKQYQERFDTLEAWSK</sequence>
<dbReference type="KEGG" id="dvv:114334872"/>
<dbReference type="InParanoid" id="A0A6P7G8B6"/>
<feature type="domain" description="CRAL-TRIO" evidence="1">
    <location>
        <begin position="163"/>
        <end position="258"/>
    </location>
</feature>
<dbReference type="PANTHER" id="PTHR10174:SF222">
    <property type="entry name" value="GH10083P-RELATED"/>
    <property type="match status" value="1"/>
</dbReference>
<dbReference type="InterPro" id="IPR001251">
    <property type="entry name" value="CRAL-TRIO_dom"/>
</dbReference>
<dbReference type="Pfam" id="PF00650">
    <property type="entry name" value="CRAL_TRIO"/>
    <property type="match status" value="1"/>
</dbReference>
<dbReference type="AlphaFoldDB" id="A0A6P7G8B6"/>
<dbReference type="SUPFAM" id="SSF46938">
    <property type="entry name" value="CRAL/TRIO N-terminal domain"/>
    <property type="match status" value="1"/>
</dbReference>
<reference evidence="4" key="1">
    <citation type="submission" date="2025-04" db="UniProtKB">
        <authorList>
            <consortium name="RefSeq"/>
        </authorList>
    </citation>
    <scope>IDENTIFICATION</scope>
    <source>
        <tissue evidence="4">Whole insect</tissue>
    </source>
</reference>
<keyword evidence="3" id="KW-1185">Reference proteome</keyword>
<dbReference type="Proteomes" id="UP001652700">
    <property type="component" value="Unplaced"/>
</dbReference>
<evidence type="ECO:0000313" key="4">
    <source>
        <dbReference type="RefSeq" id="XP_028140790.1"/>
    </source>
</evidence>
<dbReference type="PROSITE" id="PS50191">
    <property type="entry name" value="CRAL_TRIO"/>
    <property type="match status" value="1"/>
</dbReference>
<dbReference type="Gene3D" id="1.20.5.1200">
    <property type="entry name" value="Alpha-tocopherol transfer"/>
    <property type="match status" value="1"/>
</dbReference>
<name>A0A6P7G8B6_DIAVI</name>
<dbReference type="InterPro" id="IPR036865">
    <property type="entry name" value="CRAL-TRIO_dom_sf"/>
</dbReference>
<dbReference type="RefSeq" id="XP_028140790.1">
    <property type="nucleotide sequence ID" value="XM_028284989.1"/>
</dbReference>
<dbReference type="SUPFAM" id="SSF52087">
    <property type="entry name" value="CRAL/TRIO domain"/>
    <property type="match status" value="1"/>
</dbReference>
<evidence type="ECO:0000313" key="3">
    <source>
        <dbReference type="Proteomes" id="UP001652700"/>
    </source>
</evidence>
<reference evidence="2" key="2">
    <citation type="submission" date="2025-05" db="UniProtKB">
        <authorList>
            <consortium name="EnsemblMetazoa"/>
        </authorList>
    </citation>
    <scope>IDENTIFICATION</scope>
</reference>
<dbReference type="InterPro" id="IPR036273">
    <property type="entry name" value="CRAL/TRIO_N_dom_sf"/>
</dbReference>
<dbReference type="GO" id="GO:0016020">
    <property type="term" value="C:membrane"/>
    <property type="evidence" value="ECO:0007669"/>
    <property type="project" value="TreeGrafter"/>
</dbReference>
<protein>
    <submittedName>
        <fullName evidence="4">Uncharacterized protein LOC114334872 isoform X1</fullName>
    </submittedName>
</protein>
<evidence type="ECO:0000313" key="2">
    <source>
        <dbReference type="EnsemblMetazoa" id="XP_028140790.1"/>
    </source>
</evidence>
<dbReference type="GO" id="GO:1902936">
    <property type="term" value="F:phosphatidylinositol bisphosphate binding"/>
    <property type="evidence" value="ECO:0007669"/>
    <property type="project" value="TreeGrafter"/>
</dbReference>
<dbReference type="EnsemblMetazoa" id="XM_028284989.2">
    <property type="protein sequence ID" value="XP_028140790.1"/>
    <property type="gene ID" value="LOC114334872"/>
</dbReference>